<reference evidence="1" key="1">
    <citation type="submission" date="2016-04" db="EMBL/GenBank/DDBJ databases">
        <authorList>
            <person name="Evans L.H."/>
            <person name="Alamgir A."/>
            <person name="Owens N."/>
            <person name="Weber N.D."/>
            <person name="Virtaneva K."/>
            <person name="Barbian K."/>
            <person name="Babar A."/>
            <person name="Rosenke K."/>
        </authorList>
    </citation>
    <scope>NUCLEOTIDE SEQUENCE</scope>
    <source>
        <strain evidence="1">92-3</strain>
    </source>
</reference>
<name>A0A212I5Y6_9ENTR</name>
<evidence type="ECO:0000313" key="1">
    <source>
        <dbReference type="EMBL" id="SBV62050.1"/>
    </source>
</evidence>
<accession>A0A212I5Y6</accession>
<dbReference type="AlphaFoldDB" id="A0A212I5Y6"/>
<organism evidence="1">
    <name type="scientific">uncultured Citrobacter sp</name>
    <dbReference type="NCBI Taxonomy" id="200446"/>
    <lineage>
        <taxon>Bacteria</taxon>
        <taxon>Pseudomonadati</taxon>
        <taxon>Pseudomonadota</taxon>
        <taxon>Gammaproteobacteria</taxon>
        <taxon>Enterobacterales</taxon>
        <taxon>Enterobacteriaceae</taxon>
        <taxon>Citrobacter</taxon>
        <taxon>environmental samples</taxon>
    </lineage>
</organism>
<proteinExistence type="predicted"/>
<sequence length="66" mass="7840">MTMEKFSSAQKCFNDHISLYVVQKQKTPPERGFFSVVRLVAAEHTVLCQRKKYTRSTKNTQFRHEF</sequence>
<protein>
    <submittedName>
        <fullName evidence="1">Uncharacterized protein</fullName>
    </submittedName>
</protein>
<gene>
    <name evidence="1" type="ORF">KM92CIT3_20157</name>
</gene>
<dbReference type="EMBL" id="FLUB01000012">
    <property type="protein sequence ID" value="SBV62050.1"/>
    <property type="molecule type" value="Genomic_DNA"/>
</dbReference>